<evidence type="ECO:0000313" key="2">
    <source>
        <dbReference type="Proteomes" id="UP000323506"/>
    </source>
</evidence>
<dbReference type="AlphaFoldDB" id="A0A5D2DZJ7"/>
<gene>
    <name evidence="1" type="ORF">ES288_A13G147500v1</name>
</gene>
<organism evidence="1 2">
    <name type="scientific">Gossypium darwinii</name>
    <name type="common">Darwin's cotton</name>
    <name type="synonym">Gossypium barbadense var. darwinii</name>
    <dbReference type="NCBI Taxonomy" id="34276"/>
    <lineage>
        <taxon>Eukaryota</taxon>
        <taxon>Viridiplantae</taxon>
        <taxon>Streptophyta</taxon>
        <taxon>Embryophyta</taxon>
        <taxon>Tracheophyta</taxon>
        <taxon>Spermatophyta</taxon>
        <taxon>Magnoliopsida</taxon>
        <taxon>eudicotyledons</taxon>
        <taxon>Gunneridae</taxon>
        <taxon>Pentapetalae</taxon>
        <taxon>rosids</taxon>
        <taxon>malvids</taxon>
        <taxon>Malvales</taxon>
        <taxon>Malvaceae</taxon>
        <taxon>Malvoideae</taxon>
        <taxon>Gossypium</taxon>
    </lineage>
</organism>
<keyword evidence="2" id="KW-1185">Reference proteome</keyword>
<reference evidence="1 2" key="1">
    <citation type="submission" date="2019-06" db="EMBL/GenBank/DDBJ databases">
        <title>WGS assembly of Gossypium darwinii.</title>
        <authorList>
            <person name="Chen Z.J."/>
            <person name="Sreedasyam A."/>
            <person name="Ando A."/>
            <person name="Song Q."/>
            <person name="De L."/>
            <person name="Hulse-Kemp A."/>
            <person name="Ding M."/>
            <person name="Ye W."/>
            <person name="Kirkbride R."/>
            <person name="Jenkins J."/>
            <person name="Plott C."/>
            <person name="Lovell J."/>
            <person name="Lin Y.-M."/>
            <person name="Vaughn R."/>
            <person name="Liu B."/>
            <person name="Li W."/>
            <person name="Simpson S."/>
            <person name="Scheffler B."/>
            <person name="Saski C."/>
            <person name="Grover C."/>
            <person name="Hu G."/>
            <person name="Conover J."/>
            <person name="Carlson J."/>
            <person name="Shu S."/>
            <person name="Boston L."/>
            <person name="Williams M."/>
            <person name="Peterson D."/>
            <person name="Mcgee K."/>
            <person name="Jones D."/>
            <person name="Wendel J."/>
            <person name="Stelly D."/>
            <person name="Grimwood J."/>
            <person name="Schmutz J."/>
        </authorList>
    </citation>
    <scope>NUCLEOTIDE SEQUENCE [LARGE SCALE GENOMIC DNA]</scope>
    <source>
        <strain evidence="1">1808015.09</strain>
    </source>
</reference>
<dbReference type="EMBL" id="CM017700">
    <property type="protein sequence ID" value="TYG86613.1"/>
    <property type="molecule type" value="Genomic_DNA"/>
</dbReference>
<proteinExistence type="predicted"/>
<accession>A0A5D2DZJ7</accession>
<dbReference type="Proteomes" id="UP000323506">
    <property type="component" value="Chromosome A13"/>
</dbReference>
<name>A0A5D2DZJ7_GOSDA</name>
<evidence type="ECO:0000313" key="1">
    <source>
        <dbReference type="EMBL" id="TYG86613.1"/>
    </source>
</evidence>
<protein>
    <submittedName>
        <fullName evidence="1">Uncharacterized protein</fullName>
    </submittedName>
</protein>
<sequence>MLLSISVDIWVEHNFTPVHCLLQGQNGSFPGSFGCSYGNHMPSTF</sequence>